<dbReference type="InterPro" id="IPR050979">
    <property type="entry name" value="LD-transpeptidase"/>
</dbReference>
<dbReference type="PANTHER" id="PTHR30582:SF2">
    <property type="entry name" value="L,D-TRANSPEPTIDASE YCIB-RELATED"/>
    <property type="match status" value="1"/>
</dbReference>
<evidence type="ECO:0000256" key="8">
    <source>
        <dbReference type="SAM" id="Phobius"/>
    </source>
</evidence>
<feature type="transmembrane region" description="Helical" evidence="8">
    <location>
        <begin position="47"/>
        <end position="68"/>
    </location>
</feature>
<feature type="domain" description="L,D-TPase catalytic" evidence="9">
    <location>
        <begin position="208"/>
        <end position="328"/>
    </location>
</feature>
<comment type="pathway">
    <text evidence="1 6">Cell wall biogenesis; peptidoglycan biosynthesis.</text>
</comment>
<dbReference type="GO" id="GO:0018104">
    <property type="term" value="P:peptidoglycan-protein cross-linking"/>
    <property type="evidence" value="ECO:0007669"/>
    <property type="project" value="TreeGrafter"/>
</dbReference>
<feature type="active site" description="Nucleophile" evidence="6">
    <location>
        <position position="304"/>
    </location>
</feature>
<dbReference type="PANTHER" id="PTHR30582">
    <property type="entry name" value="L,D-TRANSPEPTIDASE"/>
    <property type="match status" value="1"/>
</dbReference>
<feature type="region of interest" description="Disordered" evidence="7">
    <location>
        <begin position="1"/>
        <end position="42"/>
    </location>
</feature>
<dbReference type="OrthoDB" id="5243103at2"/>
<evidence type="ECO:0000259" key="9">
    <source>
        <dbReference type="PROSITE" id="PS52029"/>
    </source>
</evidence>
<organism evidence="10 11">
    <name type="scientific">Amycolatopsis thailandensis</name>
    <dbReference type="NCBI Taxonomy" id="589330"/>
    <lineage>
        <taxon>Bacteria</taxon>
        <taxon>Bacillati</taxon>
        <taxon>Actinomycetota</taxon>
        <taxon>Actinomycetes</taxon>
        <taxon>Pseudonocardiales</taxon>
        <taxon>Pseudonocardiaceae</taxon>
        <taxon>Amycolatopsis</taxon>
    </lineage>
</organism>
<sequence length="328" mass="33692">MKDDGGQDQRHDQAGPEQDVPLGPSTPPGKSGSTEPPPSARNRRTGLAVIAGLVAVVIALGIAISVTAGPSTATVATVVDVPSGAPVPDGEQIVAPLEVSEQALAGLPRATTFDTVLGAPQDPAPATRASGRIVHPATTVPLYARPGGPAIAALPPQQTFGGLTTDTKVPVVAEEPGWAQVLLPSRPNSSTGWVFLDDPAISTEHSRYRVVVDRSRFTLALFDQDTQLRTWTVGVGKPGAITPAGRTFVLSSILDTNPKPFSPIVLPLGSHSDTFSSYGGGPGTVGIHTWPTATVFGRASSDGCVRVPPDALDVISRTVPLGSVVEIA</sequence>
<evidence type="ECO:0000256" key="2">
    <source>
        <dbReference type="ARBA" id="ARBA00022679"/>
    </source>
</evidence>
<keyword evidence="8" id="KW-1133">Transmembrane helix</keyword>
<dbReference type="GO" id="GO:0071555">
    <property type="term" value="P:cell wall organization"/>
    <property type="evidence" value="ECO:0007669"/>
    <property type="project" value="UniProtKB-UniRule"/>
</dbReference>
<dbReference type="AlphaFoldDB" id="A0A229RC96"/>
<dbReference type="PROSITE" id="PS52029">
    <property type="entry name" value="LD_TPASE"/>
    <property type="match status" value="1"/>
</dbReference>
<dbReference type="GO" id="GO:0005576">
    <property type="term" value="C:extracellular region"/>
    <property type="evidence" value="ECO:0007669"/>
    <property type="project" value="TreeGrafter"/>
</dbReference>
<evidence type="ECO:0000313" key="11">
    <source>
        <dbReference type="Proteomes" id="UP000215223"/>
    </source>
</evidence>
<feature type="compositionally biased region" description="Basic and acidic residues" evidence="7">
    <location>
        <begin position="1"/>
        <end position="14"/>
    </location>
</feature>
<dbReference type="InterPro" id="IPR005490">
    <property type="entry name" value="LD_TPept_cat_dom"/>
</dbReference>
<evidence type="ECO:0000256" key="1">
    <source>
        <dbReference type="ARBA" id="ARBA00004752"/>
    </source>
</evidence>
<dbReference type="SUPFAM" id="SSF141523">
    <property type="entry name" value="L,D-transpeptidase catalytic domain-like"/>
    <property type="match status" value="1"/>
</dbReference>
<dbReference type="Pfam" id="PF03734">
    <property type="entry name" value="YkuD"/>
    <property type="match status" value="1"/>
</dbReference>
<evidence type="ECO:0000256" key="3">
    <source>
        <dbReference type="ARBA" id="ARBA00022960"/>
    </source>
</evidence>
<keyword evidence="11" id="KW-1185">Reference proteome</keyword>
<evidence type="ECO:0000313" key="10">
    <source>
        <dbReference type="EMBL" id="OXM44267.1"/>
    </source>
</evidence>
<dbReference type="RefSeq" id="WP_093939219.1">
    <property type="nucleotide sequence ID" value="NZ_NMQT01000190.1"/>
</dbReference>
<evidence type="ECO:0000256" key="7">
    <source>
        <dbReference type="SAM" id="MobiDB-lite"/>
    </source>
</evidence>
<gene>
    <name evidence="10" type="ORF">CFP71_40655</name>
</gene>
<reference evidence="10 11" key="1">
    <citation type="submission" date="2017-07" db="EMBL/GenBank/DDBJ databases">
        <title>Amycolatopsis thailandensis Genome sequencing and assembly.</title>
        <authorList>
            <person name="Kaur N."/>
            <person name="Mayilraj S."/>
        </authorList>
    </citation>
    <scope>NUCLEOTIDE SEQUENCE [LARGE SCALE GENOMIC DNA]</scope>
    <source>
        <strain evidence="10 11">JCM 16380</strain>
    </source>
</reference>
<feature type="active site" description="Proton donor/acceptor" evidence="6">
    <location>
        <position position="288"/>
    </location>
</feature>
<evidence type="ECO:0000256" key="5">
    <source>
        <dbReference type="ARBA" id="ARBA00023316"/>
    </source>
</evidence>
<dbReference type="EMBL" id="NMQT01000190">
    <property type="protein sequence ID" value="OXM44267.1"/>
    <property type="molecule type" value="Genomic_DNA"/>
</dbReference>
<proteinExistence type="predicted"/>
<dbReference type="GO" id="GO:0016740">
    <property type="term" value="F:transferase activity"/>
    <property type="evidence" value="ECO:0007669"/>
    <property type="project" value="UniProtKB-KW"/>
</dbReference>
<dbReference type="CDD" id="cd16913">
    <property type="entry name" value="YkuD_like"/>
    <property type="match status" value="1"/>
</dbReference>
<keyword evidence="8" id="KW-0812">Transmembrane</keyword>
<dbReference type="InterPro" id="IPR038063">
    <property type="entry name" value="Transpep_catalytic_dom"/>
</dbReference>
<dbReference type="GO" id="GO:0008360">
    <property type="term" value="P:regulation of cell shape"/>
    <property type="evidence" value="ECO:0007669"/>
    <property type="project" value="UniProtKB-UniRule"/>
</dbReference>
<dbReference type="Proteomes" id="UP000215223">
    <property type="component" value="Unassembled WGS sequence"/>
</dbReference>
<dbReference type="GO" id="GO:0071972">
    <property type="term" value="F:peptidoglycan L,D-transpeptidase activity"/>
    <property type="evidence" value="ECO:0007669"/>
    <property type="project" value="TreeGrafter"/>
</dbReference>
<dbReference type="UniPathway" id="UPA00219"/>
<evidence type="ECO:0000256" key="6">
    <source>
        <dbReference type="PROSITE-ProRule" id="PRU01373"/>
    </source>
</evidence>
<keyword evidence="3 6" id="KW-0133">Cell shape</keyword>
<keyword evidence="8" id="KW-0472">Membrane</keyword>
<keyword evidence="4 6" id="KW-0573">Peptidoglycan synthesis</keyword>
<evidence type="ECO:0000256" key="4">
    <source>
        <dbReference type="ARBA" id="ARBA00022984"/>
    </source>
</evidence>
<keyword evidence="5 6" id="KW-0961">Cell wall biogenesis/degradation</keyword>
<protein>
    <recommendedName>
        <fullName evidence="9">L,D-TPase catalytic domain-containing protein</fullName>
    </recommendedName>
</protein>
<accession>A0A229RC96</accession>
<keyword evidence="2" id="KW-0808">Transferase</keyword>
<comment type="caution">
    <text evidence="10">The sequence shown here is derived from an EMBL/GenBank/DDBJ whole genome shotgun (WGS) entry which is preliminary data.</text>
</comment>
<name>A0A229RC96_9PSEU</name>
<dbReference type="Gene3D" id="2.40.440.10">
    <property type="entry name" value="L,D-transpeptidase catalytic domain-like"/>
    <property type="match status" value="1"/>
</dbReference>